<accession>A0AAN8RFM9</accession>
<keyword evidence="2" id="KW-0812">Transmembrane</keyword>
<protein>
    <submittedName>
        <fullName evidence="3">Uncharacterized protein</fullName>
    </submittedName>
</protein>
<keyword evidence="2" id="KW-0472">Membrane</keyword>
<feature type="compositionally biased region" description="Polar residues" evidence="1">
    <location>
        <begin position="1"/>
        <end position="23"/>
    </location>
</feature>
<feature type="transmembrane region" description="Helical" evidence="2">
    <location>
        <begin position="204"/>
        <end position="224"/>
    </location>
</feature>
<feature type="transmembrane region" description="Helical" evidence="2">
    <location>
        <begin position="244"/>
        <end position="262"/>
    </location>
</feature>
<dbReference type="EMBL" id="JAVHNR010000002">
    <property type="protein sequence ID" value="KAK6351416.1"/>
    <property type="molecule type" value="Genomic_DNA"/>
</dbReference>
<feature type="compositionally biased region" description="Low complexity" evidence="1">
    <location>
        <begin position="64"/>
        <end position="76"/>
    </location>
</feature>
<feature type="compositionally biased region" description="Polar residues" evidence="1">
    <location>
        <begin position="54"/>
        <end position="63"/>
    </location>
</feature>
<keyword evidence="2" id="KW-1133">Transmembrane helix</keyword>
<feature type="compositionally biased region" description="Polar residues" evidence="1">
    <location>
        <begin position="111"/>
        <end position="125"/>
    </location>
</feature>
<evidence type="ECO:0000256" key="2">
    <source>
        <dbReference type="SAM" id="Phobius"/>
    </source>
</evidence>
<feature type="region of interest" description="Disordered" evidence="1">
    <location>
        <begin position="1"/>
        <end position="131"/>
    </location>
</feature>
<feature type="transmembrane region" description="Helical" evidence="2">
    <location>
        <begin position="144"/>
        <end position="169"/>
    </location>
</feature>
<gene>
    <name evidence="3" type="ORF">TWF718_004576</name>
</gene>
<evidence type="ECO:0000313" key="4">
    <source>
        <dbReference type="Proteomes" id="UP001313282"/>
    </source>
</evidence>
<comment type="caution">
    <text evidence="3">The sequence shown here is derived from an EMBL/GenBank/DDBJ whole genome shotgun (WGS) entry which is preliminary data.</text>
</comment>
<proteinExistence type="predicted"/>
<reference evidence="3 4" key="1">
    <citation type="submission" date="2019-10" db="EMBL/GenBank/DDBJ databases">
        <authorList>
            <person name="Palmer J.M."/>
        </authorList>
    </citation>
    <scope>NUCLEOTIDE SEQUENCE [LARGE SCALE GENOMIC DNA]</scope>
    <source>
        <strain evidence="3 4">TWF718</strain>
    </source>
</reference>
<evidence type="ECO:0000313" key="3">
    <source>
        <dbReference type="EMBL" id="KAK6351416.1"/>
    </source>
</evidence>
<dbReference type="AlphaFoldDB" id="A0AAN8RFM9"/>
<organism evidence="3 4">
    <name type="scientific">Orbilia javanica</name>
    <dbReference type="NCBI Taxonomy" id="47235"/>
    <lineage>
        <taxon>Eukaryota</taxon>
        <taxon>Fungi</taxon>
        <taxon>Dikarya</taxon>
        <taxon>Ascomycota</taxon>
        <taxon>Pezizomycotina</taxon>
        <taxon>Orbiliomycetes</taxon>
        <taxon>Orbiliales</taxon>
        <taxon>Orbiliaceae</taxon>
        <taxon>Orbilia</taxon>
    </lineage>
</organism>
<keyword evidence="4" id="KW-1185">Reference proteome</keyword>
<evidence type="ECO:0000256" key="1">
    <source>
        <dbReference type="SAM" id="MobiDB-lite"/>
    </source>
</evidence>
<name>A0AAN8RFM9_9PEZI</name>
<sequence>MSHSTHSYAPLDSTTPYQTEHSPSTPPPLYSDHGPAPNSGSPSKGGYRPESMLYSKQESSSPYLSGSGDASSASLLPQSERDIPEKDITSVSKYDDTYNDIDTSYAPVGGDSSSNIRSRGFSPSPSRKEPHHYKGKRWLLFTRTLFACLNLFISAAAFIAIALVIWGTYTKNKDKTRLTLSGPNKPKTVIRAFPKDIDPLPNNLLIASSLVTMFLSFIGSLAPCWRSIKHFHKKRFSKSEIYEIIVNIIIVAAGAPAAYFATTGKSDLNRSLWGYTCEIARSTKEPQRLVFTEITYRNNCNNYGAAVYLVMTFTGFAALTLASFLINFCLKKKKGEFRHNESDLCVNICDCCGAIAGPIVDCAIVCQCCFACCRLFD</sequence>
<feature type="transmembrane region" description="Helical" evidence="2">
    <location>
        <begin position="305"/>
        <end position="330"/>
    </location>
</feature>
<dbReference type="Proteomes" id="UP001313282">
    <property type="component" value="Unassembled WGS sequence"/>
</dbReference>
<feature type="compositionally biased region" description="Basic and acidic residues" evidence="1">
    <location>
        <begin position="79"/>
        <end position="96"/>
    </location>
</feature>